<dbReference type="EMBL" id="CP030759">
    <property type="protein sequence ID" value="AXA36561.1"/>
    <property type="molecule type" value="Genomic_DNA"/>
</dbReference>
<gene>
    <name evidence="2" type="ORF">BRCON_1784</name>
</gene>
<dbReference type="HAMAP" id="MF_01187">
    <property type="entry name" value="UPF0434"/>
    <property type="match status" value="1"/>
</dbReference>
<dbReference type="GO" id="GO:0005829">
    <property type="term" value="C:cytosol"/>
    <property type="evidence" value="ECO:0007669"/>
    <property type="project" value="TreeGrafter"/>
</dbReference>
<dbReference type="Gene3D" id="2.20.25.10">
    <property type="match status" value="1"/>
</dbReference>
<dbReference type="PANTHER" id="PTHR33505:SF4">
    <property type="entry name" value="PROTEIN PREY, MITOCHONDRIAL"/>
    <property type="match status" value="1"/>
</dbReference>
<reference evidence="2 3" key="1">
    <citation type="submission" date="2018-05" db="EMBL/GenBank/DDBJ databases">
        <title>A metagenomic window into the 2 km-deep terrestrial subsurface aquifer revealed taxonomically and functionally diverse microbial community comprising novel uncultured bacterial lineages.</title>
        <authorList>
            <person name="Kadnikov V.V."/>
            <person name="Mardanov A.V."/>
            <person name="Beletsky A.V."/>
            <person name="Banks D."/>
            <person name="Pimenov N.V."/>
            <person name="Frank Y.A."/>
            <person name="Karnachuk O.V."/>
            <person name="Ravin N.V."/>
        </authorList>
    </citation>
    <scope>NUCLEOTIDE SEQUENCE [LARGE SCALE GENOMIC DNA]</scope>
    <source>
        <strain evidence="2">BY</strain>
    </source>
</reference>
<evidence type="ECO:0000313" key="3">
    <source>
        <dbReference type="Proteomes" id="UP000262583"/>
    </source>
</evidence>
<comment type="similarity">
    <text evidence="1">Belongs to the UPF0434 family.</text>
</comment>
<dbReference type="PANTHER" id="PTHR33505">
    <property type="entry name" value="ZGC:162634"/>
    <property type="match status" value="1"/>
</dbReference>
<dbReference type="Proteomes" id="UP000262583">
    <property type="component" value="Chromosome"/>
</dbReference>
<dbReference type="SUPFAM" id="SSF158997">
    <property type="entry name" value="Trm112p-like"/>
    <property type="match status" value="1"/>
</dbReference>
<name>A0A2Z4Y5Q7_SUMC1</name>
<organism evidence="2 3">
    <name type="scientific">Sumerlaea chitinivorans</name>
    <dbReference type="NCBI Taxonomy" id="2250252"/>
    <lineage>
        <taxon>Bacteria</taxon>
        <taxon>Candidatus Sumerlaeota</taxon>
        <taxon>Candidatus Sumerlaeia</taxon>
        <taxon>Candidatus Sumerlaeales</taxon>
        <taxon>Candidatus Sumerlaeaceae</taxon>
        <taxon>Candidatus Sumerlaea</taxon>
    </lineage>
</organism>
<sequence length="62" mass="6984">MLSKDFLDILACPKCKGELEYRQTADGKGDALICRACKLRYEIVDDIPNLLIEEAKPLQEGE</sequence>
<evidence type="ECO:0000313" key="2">
    <source>
        <dbReference type="EMBL" id="AXA36561.1"/>
    </source>
</evidence>
<protein>
    <recommendedName>
        <fullName evidence="1">UPF0434 protein BRCON_1784</fullName>
    </recommendedName>
</protein>
<dbReference type="KEGG" id="schv:BRCON_1784"/>
<dbReference type="InterPro" id="IPR005651">
    <property type="entry name" value="Trm112-like"/>
</dbReference>
<evidence type="ECO:0000256" key="1">
    <source>
        <dbReference type="HAMAP-Rule" id="MF_01187"/>
    </source>
</evidence>
<accession>A0A2Z4Y5Q7</accession>
<dbReference type="AlphaFoldDB" id="A0A2Z4Y5Q7"/>
<dbReference type="Pfam" id="PF03966">
    <property type="entry name" value="Trm112p"/>
    <property type="match status" value="1"/>
</dbReference>
<proteinExistence type="inferred from homology"/>